<dbReference type="AlphaFoldDB" id="A0A344LLP8"/>
<evidence type="ECO:0000313" key="2">
    <source>
        <dbReference type="Proteomes" id="UP000250434"/>
    </source>
</evidence>
<keyword evidence="1" id="KW-0808">Transferase</keyword>
<dbReference type="GO" id="GO:0016301">
    <property type="term" value="F:kinase activity"/>
    <property type="evidence" value="ECO:0007669"/>
    <property type="project" value="UniProtKB-KW"/>
</dbReference>
<protein>
    <submittedName>
        <fullName evidence="1">Histidine kinase</fullName>
    </submittedName>
</protein>
<reference evidence="1 2" key="1">
    <citation type="submission" date="2016-04" db="EMBL/GenBank/DDBJ databases">
        <title>Complete genome sequence and analysis of deep-sea sediment isolate, Amycolatopsis sp. WP1.</title>
        <authorList>
            <person name="Wang H."/>
            <person name="Chen S."/>
            <person name="Wu Q."/>
        </authorList>
    </citation>
    <scope>NUCLEOTIDE SEQUENCE [LARGE SCALE GENOMIC DNA]</scope>
    <source>
        <strain evidence="1 2">WP1</strain>
    </source>
</reference>
<dbReference type="InterPro" id="IPR036890">
    <property type="entry name" value="HATPase_C_sf"/>
</dbReference>
<dbReference type="EMBL" id="CP015163">
    <property type="protein sequence ID" value="AXB48972.1"/>
    <property type="molecule type" value="Genomic_DNA"/>
</dbReference>
<keyword evidence="1" id="KW-0418">Kinase</keyword>
<gene>
    <name evidence="1" type="ORF">A4R43_32185</name>
</gene>
<dbReference type="Proteomes" id="UP000250434">
    <property type="component" value="Chromosome"/>
</dbReference>
<name>A0A344LLP8_9PSEU</name>
<evidence type="ECO:0000313" key="1">
    <source>
        <dbReference type="EMBL" id="AXB48972.1"/>
    </source>
</evidence>
<proteinExistence type="predicted"/>
<organism evidence="1 2">
    <name type="scientific">Amycolatopsis albispora</name>
    <dbReference type="NCBI Taxonomy" id="1804986"/>
    <lineage>
        <taxon>Bacteria</taxon>
        <taxon>Bacillati</taxon>
        <taxon>Actinomycetota</taxon>
        <taxon>Actinomycetes</taxon>
        <taxon>Pseudonocardiales</taxon>
        <taxon>Pseudonocardiaceae</taxon>
        <taxon>Amycolatopsis</taxon>
    </lineage>
</organism>
<dbReference type="Gene3D" id="3.30.565.10">
    <property type="entry name" value="Histidine kinase-like ATPase, C-terminal domain"/>
    <property type="match status" value="1"/>
</dbReference>
<accession>A0A344LLP8</accession>
<dbReference type="OrthoDB" id="5180771at2"/>
<dbReference type="KEGG" id="aab:A4R43_32185"/>
<keyword evidence="2" id="KW-1185">Reference proteome</keyword>
<sequence>MNAQAAQIDDIRLVALPSAVSCSAMFVRFTLGEWSLDPLIDQAEELVAQLVTASVEGAAPDTPGFVLVRLQVRGDCLVIEVEDGQPPETAPELDGDHAGVEPLRGGGKRIWCELPLPIGITAGAVALPRRDVRRSVVPEPLMTGEPIGADADFLGRILTGLTRTDA</sequence>